<evidence type="ECO:0000313" key="1">
    <source>
        <dbReference type="EMBL" id="CAH1962517.1"/>
    </source>
</evidence>
<sequence length="49" mass="5419">HISNPSGTANRYTSLAAYSVMILSHGNITDFIHMETNTHNQSDAILLFN</sequence>
<gene>
    <name evidence="1" type="ORF">ACAOBT_LOCUS4717</name>
</gene>
<protein>
    <submittedName>
        <fullName evidence="1">Uncharacterized protein</fullName>
    </submittedName>
</protein>
<keyword evidence="2" id="KW-1185">Reference proteome</keyword>
<accession>A0A9P0JZM1</accession>
<proteinExistence type="predicted"/>
<feature type="non-terminal residue" evidence="1">
    <location>
        <position position="1"/>
    </location>
</feature>
<comment type="caution">
    <text evidence="1">The sequence shown here is derived from an EMBL/GenBank/DDBJ whole genome shotgun (WGS) entry which is preliminary data.</text>
</comment>
<dbReference type="Proteomes" id="UP001152888">
    <property type="component" value="Unassembled WGS sequence"/>
</dbReference>
<reference evidence="1" key="1">
    <citation type="submission" date="2022-03" db="EMBL/GenBank/DDBJ databases">
        <authorList>
            <person name="Sayadi A."/>
        </authorList>
    </citation>
    <scope>NUCLEOTIDE SEQUENCE</scope>
</reference>
<dbReference type="EMBL" id="CAKOFQ010006702">
    <property type="protein sequence ID" value="CAH1962517.1"/>
    <property type="molecule type" value="Genomic_DNA"/>
</dbReference>
<dbReference type="AlphaFoldDB" id="A0A9P0JZM1"/>
<organism evidence="1 2">
    <name type="scientific">Acanthoscelides obtectus</name>
    <name type="common">Bean weevil</name>
    <name type="synonym">Bruchus obtectus</name>
    <dbReference type="NCBI Taxonomy" id="200917"/>
    <lineage>
        <taxon>Eukaryota</taxon>
        <taxon>Metazoa</taxon>
        <taxon>Ecdysozoa</taxon>
        <taxon>Arthropoda</taxon>
        <taxon>Hexapoda</taxon>
        <taxon>Insecta</taxon>
        <taxon>Pterygota</taxon>
        <taxon>Neoptera</taxon>
        <taxon>Endopterygota</taxon>
        <taxon>Coleoptera</taxon>
        <taxon>Polyphaga</taxon>
        <taxon>Cucujiformia</taxon>
        <taxon>Chrysomeloidea</taxon>
        <taxon>Chrysomelidae</taxon>
        <taxon>Bruchinae</taxon>
        <taxon>Bruchini</taxon>
        <taxon>Acanthoscelides</taxon>
    </lineage>
</organism>
<name>A0A9P0JZM1_ACAOB</name>
<evidence type="ECO:0000313" key="2">
    <source>
        <dbReference type="Proteomes" id="UP001152888"/>
    </source>
</evidence>